<dbReference type="EnsemblMetazoa" id="GPAI024365-RA">
    <property type="protein sequence ID" value="GPAI024365-PA"/>
    <property type="gene ID" value="GPAI024365"/>
</dbReference>
<dbReference type="SUPFAM" id="SSF52540">
    <property type="entry name" value="P-loop containing nucleoside triphosphate hydrolases"/>
    <property type="match status" value="1"/>
</dbReference>
<dbReference type="AlphaFoldDB" id="A0A1A9ZTG0"/>
<dbReference type="STRING" id="7398.A0A1A9ZTG0"/>
<reference evidence="1" key="2">
    <citation type="submission" date="2020-05" db="UniProtKB">
        <authorList>
            <consortium name="EnsemblMetazoa"/>
        </authorList>
    </citation>
    <scope>IDENTIFICATION</scope>
    <source>
        <strain evidence="1">IAEA</strain>
    </source>
</reference>
<accession>A0A1A9ZTG0</accession>
<organism evidence="1 2">
    <name type="scientific">Glossina pallidipes</name>
    <name type="common">Tsetse fly</name>
    <dbReference type="NCBI Taxonomy" id="7398"/>
    <lineage>
        <taxon>Eukaryota</taxon>
        <taxon>Metazoa</taxon>
        <taxon>Ecdysozoa</taxon>
        <taxon>Arthropoda</taxon>
        <taxon>Hexapoda</taxon>
        <taxon>Insecta</taxon>
        <taxon>Pterygota</taxon>
        <taxon>Neoptera</taxon>
        <taxon>Endopterygota</taxon>
        <taxon>Diptera</taxon>
        <taxon>Brachycera</taxon>
        <taxon>Muscomorpha</taxon>
        <taxon>Hippoboscoidea</taxon>
        <taxon>Glossinidae</taxon>
        <taxon>Glossina</taxon>
    </lineage>
</organism>
<sequence length="112" mass="13225">MILITYSDSGSCTKELQMVLNCMLIVLKRVNDSMRQVTINEFSMDLAQQDQRDCFYYLNCDRCPEIDKISDREQFKETIQAMQVLGFDPRQIRQNIQNSPTLLKRFEVFTDI</sequence>
<protein>
    <submittedName>
        <fullName evidence="1">Uncharacterized protein</fullName>
    </submittedName>
</protein>
<dbReference type="VEuPathDB" id="VectorBase:GPAI024365"/>
<dbReference type="InterPro" id="IPR027417">
    <property type="entry name" value="P-loop_NTPase"/>
</dbReference>
<proteinExistence type="predicted"/>
<reference evidence="2" key="1">
    <citation type="submission" date="2014-03" db="EMBL/GenBank/DDBJ databases">
        <authorList>
            <person name="Aksoy S."/>
            <person name="Warren W."/>
            <person name="Wilson R.K."/>
        </authorList>
    </citation>
    <scope>NUCLEOTIDE SEQUENCE [LARGE SCALE GENOMIC DNA]</scope>
    <source>
        <strain evidence="2">IAEA</strain>
    </source>
</reference>
<dbReference type="Proteomes" id="UP000092445">
    <property type="component" value="Unassembled WGS sequence"/>
</dbReference>
<dbReference type="Gene3D" id="1.10.10.820">
    <property type="match status" value="1"/>
</dbReference>
<evidence type="ECO:0000313" key="2">
    <source>
        <dbReference type="Proteomes" id="UP000092445"/>
    </source>
</evidence>
<name>A0A1A9ZTG0_GLOPL</name>
<evidence type="ECO:0000313" key="1">
    <source>
        <dbReference type="EnsemblMetazoa" id="GPAI024365-PA"/>
    </source>
</evidence>
<keyword evidence="2" id="KW-1185">Reference proteome</keyword>